<dbReference type="Gene3D" id="2.70.70.10">
    <property type="entry name" value="Glucose Permease (Domain IIA)"/>
    <property type="match status" value="1"/>
</dbReference>
<protein>
    <recommendedName>
        <fullName evidence="9">Peptidoglycan DD-metalloendopeptidase family protein</fullName>
    </recommendedName>
</protein>
<feature type="transmembrane region" description="Helical" evidence="4">
    <location>
        <begin position="12"/>
        <end position="30"/>
    </location>
</feature>
<reference evidence="7 8" key="1">
    <citation type="submission" date="2017-05" db="EMBL/GenBank/DDBJ databases">
        <title>Lactobacillus johnsonii from commercial turkeys.</title>
        <authorList>
            <person name="Johnson T.J."/>
            <person name="Youmans B."/>
        </authorList>
    </citation>
    <scope>NUCLEOTIDE SEQUENCE [LARGE SCALE GENOMIC DNA]</scope>
    <source>
        <strain evidence="7 8">UMNLJ54</strain>
    </source>
</reference>
<dbReference type="PANTHER" id="PTHR21666">
    <property type="entry name" value="PEPTIDASE-RELATED"/>
    <property type="match status" value="1"/>
</dbReference>
<dbReference type="RefSeq" id="WP_095076626.1">
    <property type="nucleotide sequence ID" value="NZ_NIBA01000017.1"/>
</dbReference>
<dbReference type="InterPro" id="IPR011055">
    <property type="entry name" value="Dup_hybrid_motif"/>
</dbReference>
<gene>
    <name evidence="7" type="ORF">A3P64_07900</name>
</gene>
<evidence type="ECO:0000256" key="1">
    <source>
        <dbReference type="ARBA" id="ARBA00010266"/>
    </source>
</evidence>
<feature type="region of interest" description="Disordered" evidence="3">
    <location>
        <begin position="346"/>
        <end position="386"/>
    </location>
</feature>
<dbReference type="PANTHER" id="PTHR21666:SF289">
    <property type="entry name" value="L-ALA--D-GLU ENDOPEPTIDASE"/>
    <property type="match status" value="1"/>
</dbReference>
<comment type="caution">
    <text evidence="7">The sequence shown here is derived from an EMBL/GenBank/DDBJ whole genome shotgun (WGS) entry which is preliminary data.</text>
</comment>
<feature type="compositionally biased region" description="Basic and acidic residues" evidence="3">
    <location>
        <begin position="353"/>
        <end position="371"/>
    </location>
</feature>
<dbReference type="InterPro" id="IPR002901">
    <property type="entry name" value="MGlyc_endo_b_GlcNAc-like_dom"/>
</dbReference>
<evidence type="ECO:0008006" key="9">
    <source>
        <dbReference type="Google" id="ProtNLM"/>
    </source>
</evidence>
<evidence type="ECO:0000256" key="3">
    <source>
        <dbReference type="SAM" id="MobiDB-lite"/>
    </source>
</evidence>
<dbReference type="SUPFAM" id="SSF51261">
    <property type="entry name" value="Duplicated hybrid motif"/>
    <property type="match status" value="1"/>
</dbReference>
<dbReference type="GO" id="GO:0004040">
    <property type="term" value="F:amidase activity"/>
    <property type="evidence" value="ECO:0007669"/>
    <property type="project" value="InterPro"/>
</dbReference>
<feature type="domain" description="M23ase beta-sheet core" evidence="5">
    <location>
        <begin position="425"/>
        <end position="511"/>
    </location>
</feature>
<dbReference type="Proteomes" id="UP000216448">
    <property type="component" value="Unassembled WGS sequence"/>
</dbReference>
<keyword evidence="2" id="KW-0732">Signal</keyword>
<dbReference type="AlphaFoldDB" id="A0AAX0PVX9"/>
<proteinExistence type="inferred from homology"/>
<dbReference type="Pfam" id="PF01832">
    <property type="entry name" value="Glucosaminidase"/>
    <property type="match status" value="1"/>
</dbReference>
<accession>A0AAX0PVX9</accession>
<comment type="similarity">
    <text evidence="1">Belongs to the glycosyl hydrolase 73 family.</text>
</comment>
<keyword evidence="4" id="KW-0472">Membrane</keyword>
<evidence type="ECO:0000256" key="2">
    <source>
        <dbReference type="ARBA" id="ARBA00022729"/>
    </source>
</evidence>
<keyword evidence="4" id="KW-0812">Transmembrane</keyword>
<dbReference type="InterPro" id="IPR050570">
    <property type="entry name" value="Cell_wall_metabolism_enzyme"/>
</dbReference>
<dbReference type="GO" id="GO:0004222">
    <property type="term" value="F:metalloendopeptidase activity"/>
    <property type="evidence" value="ECO:0007669"/>
    <property type="project" value="TreeGrafter"/>
</dbReference>
<evidence type="ECO:0000256" key="4">
    <source>
        <dbReference type="SAM" id="Phobius"/>
    </source>
</evidence>
<evidence type="ECO:0000259" key="6">
    <source>
        <dbReference type="Pfam" id="PF01832"/>
    </source>
</evidence>
<sequence length="627" mass="68494">MDFIQKYLKRKIIKIICILSVIFGGAFIIVQSIQTLTSFLTIFMVTQQASDCGDSGDGGPLALDSYGGSGDSKVRAVAKAIANSLGIDAASIYAQIALESADGNSYLAKTDNNFGGIKYSPALSHYATPGTAPTDGSGGIYAHFKSLDDFAAVYRNTVRNMLDGQKPSNWREYVHIMKSKGYFTASESDYYNTGVGYYNAYKKGAGNSSKSKASNVAYILPKNDNSQKLTENASKLAYKNFKDVKSTVIKTNIVDELGILKNVPINSINLIPMRHMSQKQHETMGSKAAVNQAANDALKMWGANINKAGAHAIDEAGKAVNKITGQHVVNTEGTKTTVHKADAAANKATNDWKSSHDKAKKEEKNVQKHGDFANSDIQCSDGDDDGSVSGKWSWPFKGVTWDPGKSYEDGQQFGHTGYSRGGGNFHDGFDFGSAKYHGNVIAVHDGKVKFVGSKYGFWIVWVVSSDGYNEVYQEAFGGRGDISVKEGDSVKVGQKIGRLTQSHLHLGISKKKLSDPCEHGYTDDGTWLDPIKVIKSGLHSSTSKLSGSEDAARLWIVQHESSGNYQAVNGRYYGAYQLDRSYLTSKKYGGDGSLSESNQDYVAEQYMKSRYHTWQGAKSHWEQNNWW</sequence>
<dbReference type="CDD" id="cd12797">
    <property type="entry name" value="M23_peptidase"/>
    <property type="match status" value="1"/>
</dbReference>
<dbReference type="Gene3D" id="1.10.530.10">
    <property type="match status" value="2"/>
</dbReference>
<dbReference type="Pfam" id="PF01551">
    <property type="entry name" value="Peptidase_M23"/>
    <property type="match status" value="1"/>
</dbReference>
<dbReference type="InterPro" id="IPR016047">
    <property type="entry name" value="M23ase_b-sheet_dom"/>
</dbReference>
<dbReference type="EMBL" id="NIBB01000055">
    <property type="protein sequence ID" value="PAB52190.1"/>
    <property type="molecule type" value="Genomic_DNA"/>
</dbReference>
<name>A0AAX0PVX9_LACJH</name>
<evidence type="ECO:0000313" key="8">
    <source>
        <dbReference type="Proteomes" id="UP000216448"/>
    </source>
</evidence>
<feature type="domain" description="Mannosyl-glycoprotein endo-beta-N-acetylglucosamidase-like" evidence="6">
    <location>
        <begin position="77"/>
        <end position="201"/>
    </location>
</feature>
<keyword evidence="4" id="KW-1133">Transmembrane helix</keyword>
<evidence type="ECO:0000313" key="7">
    <source>
        <dbReference type="EMBL" id="PAB52190.1"/>
    </source>
</evidence>
<organism evidence="7 8">
    <name type="scientific">Lactobacillus johnsonii</name>
    <dbReference type="NCBI Taxonomy" id="33959"/>
    <lineage>
        <taxon>Bacteria</taxon>
        <taxon>Bacillati</taxon>
        <taxon>Bacillota</taxon>
        <taxon>Bacilli</taxon>
        <taxon>Lactobacillales</taxon>
        <taxon>Lactobacillaceae</taxon>
        <taxon>Lactobacillus</taxon>
    </lineage>
</organism>
<evidence type="ECO:0000259" key="5">
    <source>
        <dbReference type="Pfam" id="PF01551"/>
    </source>
</evidence>